<accession>G9N743</accession>
<protein>
    <submittedName>
        <fullName evidence="2">Uncharacterized protein</fullName>
    </submittedName>
</protein>
<feature type="region of interest" description="Disordered" evidence="1">
    <location>
        <begin position="84"/>
        <end position="107"/>
    </location>
</feature>
<dbReference type="AlphaFoldDB" id="G9N743"/>
<dbReference type="VEuPathDB" id="FungiDB:TRIVIDRAFT_66460"/>
<feature type="compositionally biased region" description="Low complexity" evidence="1">
    <location>
        <begin position="26"/>
        <end position="36"/>
    </location>
</feature>
<evidence type="ECO:0000313" key="3">
    <source>
        <dbReference type="Proteomes" id="UP000007115"/>
    </source>
</evidence>
<dbReference type="GeneID" id="25796839"/>
<evidence type="ECO:0000313" key="2">
    <source>
        <dbReference type="EMBL" id="EHK17541.1"/>
    </source>
</evidence>
<sequence>MAGWGARNKSSFEDEQQNRKAEAARTARQRTLAQQRISAQRMFDAGGRERRGKAARRPNPEVGAGPTDNCQVPYHPEARLIHKVHPGDRPAGTWNDADQRPSTPLRRPVYLGNLDGQVPSKDGLSSIQPGFPGIPEEWGLKMQCRCQLDYSK</sequence>
<gene>
    <name evidence="2" type="ORF">TRIVIDRAFT_66460</name>
</gene>
<dbReference type="Proteomes" id="UP000007115">
    <property type="component" value="Unassembled WGS sequence"/>
</dbReference>
<keyword evidence="3" id="KW-1185">Reference proteome</keyword>
<proteinExistence type="predicted"/>
<evidence type="ECO:0000256" key="1">
    <source>
        <dbReference type="SAM" id="MobiDB-lite"/>
    </source>
</evidence>
<dbReference type="EMBL" id="ABDF02000088">
    <property type="protein sequence ID" value="EHK17541.1"/>
    <property type="molecule type" value="Genomic_DNA"/>
</dbReference>
<dbReference type="RefSeq" id="XP_013951742.1">
    <property type="nucleotide sequence ID" value="XM_014096267.1"/>
</dbReference>
<feature type="compositionally biased region" description="Basic and acidic residues" evidence="1">
    <location>
        <begin position="10"/>
        <end position="25"/>
    </location>
</feature>
<organism evidence="2 3">
    <name type="scientific">Hypocrea virens (strain Gv29-8 / FGSC 10586)</name>
    <name type="common">Gliocladium virens</name>
    <name type="synonym">Trichoderma virens</name>
    <dbReference type="NCBI Taxonomy" id="413071"/>
    <lineage>
        <taxon>Eukaryota</taxon>
        <taxon>Fungi</taxon>
        <taxon>Dikarya</taxon>
        <taxon>Ascomycota</taxon>
        <taxon>Pezizomycotina</taxon>
        <taxon>Sordariomycetes</taxon>
        <taxon>Hypocreomycetidae</taxon>
        <taxon>Hypocreales</taxon>
        <taxon>Hypocreaceae</taxon>
        <taxon>Trichoderma</taxon>
    </lineage>
</organism>
<feature type="region of interest" description="Disordered" evidence="1">
    <location>
        <begin position="1"/>
        <end position="72"/>
    </location>
</feature>
<reference evidence="2 3" key="1">
    <citation type="journal article" date="2011" name="Genome Biol.">
        <title>Comparative genome sequence analysis underscores mycoparasitism as the ancestral life style of Trichoderma.</title>
        <authorList>
            <person name="Kubicek C.P."/>
            <person name="Herrera-Estrella A."/>
            <person name="Seidl-Seiboth V."/>
            <person name="Martinez D.A."/>
            <person name="Druzhinina I.S."/>
            <person name="Thon M."/>
            <person name="Zeilinger S."/>
            <person name="Casas-Flores S."/>
            <person name="Horwitz B.A."/>
            <person name="Mukherjee P.K."/>
            <person name="Mukherjee M."/>
            <person name="Kredics L."/>
            <person name="Alcaraz L.D."/>
            <person name="Aerts A."/>
            <person name="Antal Z."/>
            <person name="Atanasova L."/>
            <person name="Cervantes-Badillo M.G."/>
            <person name="Challacombe J."/>
            <person name="Chertkov O."/>
            <person name="McCluskey K."/>
            <person name="Coulpier F."/>
            <person name="Deshpande N."/>
            <person name="von Doehren H."/>
            <person name="Ebbole D.J."/>
            <person name="Esquivel-Naranjo E.U."/>
            <person name="Fekete E."/>
            <person name="Flipphi M."/>
            <person name="Glaser F."/>
            <person name="Gomez-Rodriguez E.Y."/>
            <person name="Gruber S."/>
            <person name="Han C."/>
            <person name="Henrissat B."/>
            <person name="Hermosa R."/>
            <person name="Hernandez-Onate M."/>
            <person name="Karaffa L."/>
            <person name="Kosti I."/>
            <person name="Le Crom S."/>
            <person name="Lindquist E."/>
            <person name="Lucas S."/>
            <person name="Luebeck M."/>
            <person name="Luebeck P.S."/>
            <person name="Margeot A."/>
            <person name="Metz B."/>
            <person name="Misra M."/>
            <person name="Nevalainen H."/>
            <person name="Omann M."/>
            <person name="Packer N."/>
            <person name="Perrone G."/>
            <person name="Uresti-Rivera E.E."/>
            <person name="Salamov A."/>
            <person name="Schmoll M."/>
            <person name="Seiboth B."/>
            <person name="Shapiro H."/>
            <person name="Sukno S."/>
            <person name="Tamayo-Ramos J.A."/>
            <person name="Tisch D."/>
            <person name="Wiest A."/>
            <person name="Wilkinson H.H."/>
            <person name="Zhang M."/>
            <person name="Coutinho P.M."/>
            <person name="Kenerley C.M."/>
            <person name="Monte E."/>
            <person name="Baker S.E."/>
            <person name="Grigoriev I.V."/>
        </authorList>
    </citation>
    <scope>NUCLEOTIDE SEQUENCE [LARGE SCALE GENOMIC DNA]</scope>
    <source>
        <strain evidence="3">Gv29-8 / FGSC 10586</strain>
    </source>
</reference>
<dbReference type="InParanoid" id="G9N743"/>
<dbReference type="HOGENOM" id="CLU_1722630_0_0_1"/>
<name>G9N743_HYPVG</name>
<comment type="caution">
    <text evidence="2">The sequence shown here is derived from an EMBL/GenBank/DDBJ whole genome shotgun (WGS) entry which is preliminary data.</text>
</comment>